<evidence type="ECO:0000259" key="5">
    <source>
        <dbReference type="PROSITE" id="PS50893"/>
    </source>
</evidence>
<dbReference type="Pfam" id="PF00005">
    <property type="entry name" value="ABC_tran"/>
    <property type="match status" value="1"/>
</dbReference>
<dbReference type="EMBL" id="CTRP01000002">
    <property type="protein sequence ID" value="CQR70194.1"/>
    <property type="molecule type" value="Genomic_DNA"/>
</dbReference>
<dbReference type="GO" id="GO:0055085">
    <property type="term" value="P:transmembrane transport"/>
    <property type="evidence" value="ECO:0007669"/>
    <property type="project" value="UniProtKB-ARBA"/>
</dbReference>
<dbReference type="PANTHER" id="PTHR43776">
    <property type="entry name" value="TRANSPORT ATP-BINDING PROTEIN"/>
    <property type="match status" value="1"/>
</dbReference>
<evidence type="ECO:0000256" key="1">
    <source>
        <dbReference type="ARBA" id="ARBA00005417"/>
    </source>
</evidence>
<comment type="similarity">
    <text evidence="1">Belongs to the ABC transporter superfamily.</text>
</comment>
<dbReference type="PROSITE" id="PS50893">
    <property type="entry name" value="ABC_TRANSPORTER_2"/>
    <property type="match status" value="1"/>
</dbReference>
<dbReference type="InterPro" id="IPR050319">
    <property type="entry name" value="ABC_transp_ATP-bind"/>
</dbReference>
<accession>A0A0U1KU58</accession>
<feature type="domain" description="ABC transporter" evidence="5">
    <location>
        <begin position="2"/>
        <end position="249"/>
    </location>
</feature>
<keyword evidence="4 6" id="KW-0067">ATP-binding</keyword>
<dbReference type="RefSeq" id="WP_021170813.1">
    <property type="nucleotide sequence ID" value="NZ_CTRP01000002.1"/>
</dbReference>
<dbReference type="CDD" id="cd03257">
    <property type="entry name" value="ABC_NikE_OppD_transporters"/>
    <property type="match status" value="1"/>
</dbReference>
<dbReference type="Proteomes" id="UP000049855">
    <property type="component" value="Unassembled WGS sequence"/>
</dbReference>
<dbReference type="InterPro" id="IPR017871">
    <property type="entry name" value="ABC_transporter-like_CS"/>
</dbReference>
<keyword evidence="3" id="KW-0547">Nucleotide-binding</keyword>
<dbReference type="InterPro" id="IPR027417">
    <property type="entry name" value="P-loop_NTPase"/>
</dbReference>
<dbReference type="GO" id="GO:0005524">
    <property type="term" value="F:ATP binding"/>
    <property type="evidence" value="ECO:0007669"/>
    <property type="project" value="UniProtKB-KW"/>
</dbReference>
<reference evidence="7" key="1">
    <citation type="submission" date="2015-03" db="EMBL/GenBank/DDBJ databases">
        <authorList>
            <person name="Nijsse Bart"/>
        </authorList>
    </citation>
    <scope>NUCLEOTIDE SEQUENCE [LARGE SCALE GENOMIC DNA]</scope>
</reference>
<organism evidence="6 7">
    <name type="scientific">Sporomusa ovata</name>
    <dbReference type="NCBI Taxonomy" id="2378"/>
    <lineage>
        <taxon>Bacteria</taxon>
        <taxon>Bacillati</taxon>
        <taxon>Bacillota</taxon>
        <taxon>Negativicutes</taxon>
        <taxon>Selenomonadales</taxon>
        <taxon>Sporomusaceae</taxon>
        <taxon>Sporomusa</taxon>
    </lineage>
</organism>
<sequence>MLEVIQLTKHFTQGLLKKKTTYAVQAVSFQLPPGKTLGIMGTSGSGKSTVARLIAGLIRPTAGQIVYQGTVLTGLSAAELRPFRRKLQLVCQHPGLALDPRQTIADALIEPLYVHKLIRSRSQALSKLDKLLHITQLSPDVLTKYPWQISGGQAQRIVIARALGLEPEVLIADEPTAMLDISVQAQILTLLKGIQQQTGLSLILISHDPDVIKACADHMVNMVNGKIAAAGLPSKILTQSGNLFSLRQAMLNQSNGGIQ</sequence>
<keyword evidence="7" id="KW-1185">Reference proteome</keyword>
<gene>
    <name evidence="6" type="ORF">SpAn4DRAFT_4706</name>
</gene>
<keyword evidence="2" id="KW-0813">Transport</keyword>
<dbReference type="SUPFAM" id="SSF52540">
    <property type="entry name" value="P-loop containing nucleoside triphosphate hydrolases"/>
    <property type="match status" value="1"/>
</dbReference>
<evidence type="ECO:0000256" key="4">
    <source>
        <dbReference type="ARBA" id="ARBA00022840"/>
    </source>
</evidence>
<dbReference type="SMART" id="SM00382">
    <property type="entry name" value="AAA"/>
    <property type="match status" value="1"/>
</dbReference>
<dbReference type="PROSITE" id="PS00211">
    <property type="entry name" value="ABC_TRANSPORTER_1"/>
    <property type="match status" value="1"/>
</dbReference>
<protein>
    <submittedName>
        <fullName evidence="6">Oligopeptide transport ATP-binding protein OppF (TC 3.A.1.5.1)</fullName>
    </submittedName>
</protein>
<name>A0A0U1KU58_9FIRM</name>
<dbReference type="Gene3D" id="3.40.50.300">
    <property type="entry name" value="P-loop containing nucleotide triphosphate hydrolases"/>
    <property type="match status" value="1"/>
</dbReference>
<proteinExistence type="inferred from homology"/>
<dbReference type="InterPro" id="IPR003439">
    <property type="entry name" value="ABC_transporter-like_ATP-bd"/>
</dbReference>
<evidence type="ECO:0000313" key="6">
    <source>
        <dbReference type="EMBL" id="CQR70194.1"/>
    </source>
</evidence>
<evidence type="ECO:0000256" key="2">
    <source>
        <dbReference type="ARBA" id="ARBA00022448"/>
    </source>
</evidence>
<evidence type="ECO:0000313" key="7">
    <source>
        <dbReference type="Proteomes" id="UP000049855"/>
    </source>
</evidence>
<dbReference type="InterPro" id="IPR003593">
    <property type="entry name" value="AAA+_ATPase"/>
</dbReference>
<dbReference type="AlphaFoldDB" id="A0A0U1KU58"/>
<dbReference type="GO" id="GO:0016887">
    <property type="term" value="F:ATP hydrolysis activity"/>
    <property type="evidence" value="ECO:0007669"/>
    <property type="project" value="InterPro"/>
</dbReference>
<evidence type="ECO:0000256" key="3">
    <source>
        <dbReference type="ARBA" id="ARBA00022741"/>
    </source>
</evidence>
<dbReference type="PANTHER" id="PTHR43776:SF7">
    <property type="entry name" value="D,D-DIPEPTIDE TRANSPORT ATP-BINDING PROTEIN DDPF-RELATED"/>
    <property type="match status" value="1"/>
</dbReference>